<keyword evidence="4" id="KW-0732">Signal</keyword>
<dbReference type="GO" id="GO:0005524">
    <property type="term" value="F:ATP binding"/>
    <property type="evidence" value="ECO:0007669"/>
    <property type="project" value="UniProtKB-KW"/>
</dbReference>
<dbReference type="SMART" id="SM00580">
    <property type="entry name" value="PUG"/>
    <property type="match status" value="1"/>
</dbReference>
<dbReference type="PROSITE" id="PS51392">
    <property type="entry name" value="KEN"/>
    <property type="match status" value="1"/>
</dbReference>
<sequence length="549" mass="62784">MSSQFHKEDDGGFHHPQYGYVSPQDLGGFYHPEYGYVSPRDLYGTKNRTHKNSYQKFFRVLGSWLPPTIALLFVVSFELGRRKRLNDERERQNSILKVERDDKINGVLSTADKLDGEQQTFEQSNRQEVISVSEDVLGYGGHGTVVYKGILEGRSVAVKRMLKAYHASADREISLLIESDGDPNVVRYFLKEVRGDFVYLALELCDLSLHELIAILRVNQQQTKSVFMYAIIRILLQIASGVKHLHSLRIVHRDMKPANILLAISKRGKKKRKDEDSIFVNFANNYYDAKISDMGLGKQLMGQSSIGASLVDESTDSVSNATDSKEHQPADLQPSARTSRSVDIFSLGCIFYSVLIPGCHPFGEWFEREANIMHNRPKLDPLKTISTEAFYLVRSMLDRNPRLRPTAKEVCQHPFFWDSQKKLAFLCDFSDRLETDFLTQTQNSSNTINSLAIERSALDVIGTSWEAKLDSALIDNVQKFRTYDYSCIRDLLRLIRNKHHHFDELPEEFRLTTAPNQNALCEYFGIKFPALVMHCYTFCGRNLPDDDPL</sequence>
<evidence type="ECO:0000256" key="5">
    <source>
        <dbReference type="ARBA" id="ARBA00022741"/>
    </source>
</evidence>
<dbReference type="FunFam" id="3.30.200.20:FF:000077">
    <property type="entry name" value="Putative Serine/threonine-protein kinase/endoribonuclease IRE1"/>
    <property type="match status" value="1"/>
</dbReference>
<dbReference type="InterPro" id="IPR010513">
    <property type="entry name" value="KEN_dom"/>
</dbReference>
<dbReference type="GO" id="GO:0004674">
    <property type="term" value="F:protein serine/threonine kinase activity"/>
    <property type="evidence" value="ECO:0007669"/>
    <property type="project" value="UniProtKB-KW"/>
</dbReference>
<dbReference type="Gene3D" id="1.10.510.10">
    <property type="entry name" value="Transferase(Phosphotransferase) domain 1"/>
    <property type="match status" value="1"/>
</dbReference>
<protein>
    <recommendedName>
        <fullName evidence="1">non-specific serine/threonine protein kinase</fullName>
        <ecNumber evidence="1">2.7.11.1</ecNumber>
    </recommendedName>
</protein>
<dbReference type="EMBL" id="KV784353">
    <property type="protein sequence ID" value="OEU22231.1"/>
    <property type="molecule type" value="Genomic_DNA"/>
</dbReference>
<evidence type="ECO:0000313" key="11">
    <source>
        <dbReference type="EMBL" id="OEU22231.1"/>
    </source>
</evidence>
<evidence type="ECO:0000313" key="12">
    <source>
        <dbReference type="Proteomes" id="UP000095751"/>
    </source>
</evidence>
<dbReference type="SMART" id="SM00220">
    <property type="entry name" value="S_TKc"/>
    <property type="match status" value="1"/>
</dbReference>
<keyword evidence="8" id="KW-0812">Transmembrane</keyword>
<evidence type="ECO:0000256" key="1">
    <source>
        <dbReference type="ARBA" id="ARBA00012513"/>
    </source>
</evidence>
<dbReference type="InterPro" id="IPR008271">
    <property type="entry name" value="Ser/Thr_kinase_AS"/>
</dbReference>
<evidence type="ECO:0000256" key="2">
    <source>
        <dbReference type="ARBA" id="ARBA00022527"/>
    </source>
</evidence>
<reference evidence="11 12" key="1">
    <citation type="submission" date="2016-09" db="EMBL/GenBank/DDBJ databases">
        <title>Extensive genetic diversity and differential bi-allelic expression allows diatom success in the polar Southern Ocean.</title>
        <authorList>
            <consortium name="DOE Joint Genome Institute"/>
            <person name="Mock T."/>
            <person name="Otillar R.P."/>
            <person name="Strauss J."/>
            <person name="Dupont C."/>
            <person name="Frickenhaus S."/>
            <person name="Maumus F."/>
            <person name="Mcmullan M."/>
            <person name="Sanges R."/>
            <person name="Schmutz J."/>
            <person name="Toseland A."/>
            <person name="Valas R."/>
            <person name="Veluchamy A."/>
            <person name="Ward B.J."/>
            <person name="Allen A."/>
            <person name="Barry K."/>
            <person name="Falciatore A."/>
            <person name="Ferrante M."/>
            <person name="Fortunato A.E."/>
            <person name="Gloeckner G."/>
            <person name="Gruber A."/>
            <person name="Hipkin R."/>
            <person name="Janech M."/>
            <person name="Kroth P."/>
            <person name="Leese F."/>
            <person name="Lindquist E."/>
            <person name="Lyon B.R."/>
            <person name="Martin J."/>
            <person name="Mayer C."/>
            <person name="Parker M."/>
            <person name="Quesneville H."/>
            <person name="Raymond J."/>
            <person name="Uhlig C."/>
            <person name="Valentin K.U."/>
            <person name="Worden A.Z."/>
            <person name="Armbrust E.V."/>
            <person name="Bowler C."/>
            <person name="Green B."/>
            <person name="Moulton V."/>
            <person name="Van Oosterhout C."/>
            <person name="Grigoriev I."/>
        </authorList>
    </citation>
    <scope>NUCLEOTIDE SEQUENCE [LARGE SCALE GENOMIC DNA]</scope>
    <source>
        <strain evidence="11 12">CCMP1102</strain>
    </source>
</reference>
<keyword evidence="7" id="KW-0067">ATP-binding</keyword>
<gene>
    <name evidence="11" type="ORF">FRACYDRAFT_205131</name>
</gene>
<dbReference type="PROSITE" id="PS50011">
    <property type="entry name" value="PROTEIN_KINASE_DOM"/>
    <property type="match status" value="1"/>
</dbReference>
<dbReference type="PANTHER" id="PTHR13954:SF6">
    <property type="entry name" value="NON-SPECIFIC SERINE_THREONINE PROTEIN KINASE"/>
    <property type="match status" value="1"/>
</dbReference>
<dbReference type="InterPro" id="IPR038357">
    <property type="entry name" value="KEN_sf"/>
</dbReference>
<dbReference type="Gene3D" id="3.30.200.20">
    <property type="entry name" value="Phosphorylase Kinase, domain 1"/>
    <property type="match status" value="1"/>
</dbReference>
<dbReference type="EC" id="2.7.11.1" evidence="1"/>
<keyword evidence="2" id="KW-0723">Serine/threonine-protein kinase</keyword>
<dbReference type="InterPro" id="IPR000719">
    <property type="entry name" value="Prot_kinase_dom"/>
</dbReference>
<name>A0A1E7FVP7_9STRA</name>
<dbReference type="Pfam" id="PF00069">
    <property type="entry name" value="Pkinase"/>
    <property type="match status" value="1"/>
</dbReference>
<dbReference type="GO" id="GO:1990604">
    <property type="term" value="C:IRE1-TRAF2-ASK1 complex"/>
    <property type="evidence" value="ECO:0007669"/>
    <property type="project" value="TreeGrafter"/>
</dbReference>
<evidence type="ECO:0000259" key="10">
    <source>
        <dbReference type="PROSITE" id="PS51392"/>
    </source>
</evidence>
<dbReference type="KEGG" id="fcy:FRACYDRAFT_205131"/>
<keyword evidence="8" id="KW-0472">Membrane</keyword>
<dbReference type="Proteomes" id="UP000095751">
    <property type="component" value="Unassembled WGS sequence"/>
</dbReference>
<dbReference type="InParanoid" id="A0A1E7FVP7"/>
<dbReference type="AlphaFoldDB" id="A0A1E7FVP7"/>
<dbReference type="GO" id="GO:0006397">
    <property type="term" value="P:mRNA processing"/>
    <property type="evidence" value="ECO:0007669"/>
    <property type="project" value="InterPro"/>
</dbReference>
<dbReference type="OrthoDB" id="63989at2759"/>
<accession>A0A1E7FVP7</accession>
<evidence type="ECO:0000259" key="9">
    <source>
        <dbReference type="PROSITE" id="PS50011"/>
    </source>
</evidence>
<evidence type="ECO:0000256" key="4">
    <source>
        <dbReference type="ARBA" id="ARBA00022729"/>
    </source>
</evidence>
<dbReference type="PANTHER" id="PTHR13954">
    <property type="entry name" value="IRE1-RELATED"/>
    <property type="match status" value="1"/>
</dbReference>
<keyword evidence="3" id="KW-0808">Transferase</keyword>
<feature type="transmembrane region" description="Helical" evidence="8">
    <location>
        <begin position="57"/>
        <end position="77"/>
    </location>
</feature>
<dbReference type="Gene3D" id="1.20.1440.180">
    <property type="entry name" value="KEN domain"/>
    <property type="match status" value="1"/>
</dbReference>
<keyword evidence="5" id="KW-0547">Nucleotide-binding</keyword>
<evidence type="ECO:0000256" key="3">
    <source>
        <dbReference type="ARBA" id="ARBA00022679"/>
    </source>
</evidence>
<feature type="domain" description="KEN" evidence="10">
    <location>
        <begin position="419"/>
        <end position="549"/>
    </location>
</feature>
<dbReference type="SUPFAM" id="SSF56112">
    <property type="entry name" value="Protein kinase-like (PK-like)"/>
    <property type="match status" value="1"/>
</dbReference>
<dbReference type="PROSITE" id="PS00108">
    <property type="entry name" value="PROTEIN_KINASE_ST"/>
    <property type="match status" value="1"/>
</dbReference>
<dbReference type="GO" id="GO:0051082">
    <property type="term" value="F:unfolded protein binding"/>
    <property type="evidence" value="ECO:0007669"/>
    <property type="project" value="TreeGrafter"/>
</dbReference>
<keyword evidence="12" id="KW-1185">Reference proteome</keyword>
<feature type="domain" description="Protein kinase" evidence="9">
    <location>
        <begin position="131"/>
        <end position="416"/>
    </location>
</feature>
<dbReference type="InterPro" id="IPR045133">
    <property type="entry name" value="IRE1/2-like"/>
</dbReference>
<evidence type="ECO:0000256" key="6">
    <source>
        <dbReference type="ARBA" id="ARBA00022777"/>
    </source>
</evidence>
<organism evidence="11 12">
    <name type="scientific">Fragilariopsis cylindrus CCMP1102</name>
    <dbReference type="NCBI Taxonomy" id="635003"/>
    <lineage>
        <taxon>Eukaryota</taxon>
        <taxon>Sar</taxon>
        <taxon>Stramenopiles</taxon>
        <taxon>Ochrophyta</taxon>
        <taxon>Bacillariophyta</taxon>
        <taxon>Bacillariophyceae</taxon>
        <taxon>Bacillariophycidae</taxon>
        <taxon>Bacillariales</taxon>
        <taxon>Bacillariaceae</taxon>
        <taxon>Fragilariopsis</taxon>
    </lineage>
</organism>
<keyword evidence="8" id="KW-1133">Transmembrane helix</keyword>
<dbReference type="GO" id="GO:0036498">
    <property type="term" value="P:IRE1-mediated unfolded protein response"/>
    <property type="evidence" value="ECO:0007669"/>
    <property type="project" value="TreeGrafter"/>
</dbReference>
<proteinExistence type="predicted"/>
<dbReference type="Pfam" id="PF06479">
    <property type="entry name" value="Ribonuc_2-5A"/>
    <property type="match status" value="1"/>
</dbReference>
<evidence type="ECO:0000256" key="7">
    <source>
        <dbReference type="ARBA" id="ARBA00022840"/>
    </source>
</evidence>
<feature type="non-terminal residue" evidence="11">
    <location>
        <position position="549"/>
    </location>
</feature>
<keyword evidence="6 11" id="KW-0418">Kinase</keyword>
<dbReference type="GO" id="GO:0004521">
    <property type="term" value="F:RNA endonuclease activity"/>
    <property type="evidence" value="ECO:0007669"/>
    <property type="project" value="InterPro"/>
</dbReference>
<evidence type="ECO:0000256" key="8">
    <source>
        <dbReference type="SAM" id="Phobius"/>
    </source>
</evidence>
<dbReference type="InterPro" id="IPR011009">
    <property type="entry name" value="Kinase-like_dom_sf"/>
</dbReference>